<accession>A0A2K8U6W0</accession>
<dbReference type="AlphaFoldDB" id="A0A2K8U6W0"/>
<evidence type="ECO:0000313" key="2">
    <source>
        <dbReference type="EMBL" id="AUB81316.1"/>
    </source>
</evidence>
<sequence>MTALRARGKQGLEQGPQRRECKARPRPLGRLRFQHMGHPAETLGAITDTDRHAGAEYRDDGLVAAQIILPRQELGGKAMIPGIEITGDVLKTIYDCWLRQHGCSLAFRLT</sequence>
<feature type="region of interest" description="Disordered" evidence="1">
    <location>
        <begin position="1"/>
        <end position="22"/>
    </location>
</feature>
<name>A0A2K8U6W0_9GAMM</name>
<gene>
    <name evidence="2" type="ORF">THSYN_10380</name>
</gene>
<dbReference type="Proteomes" id="UP000232638">
    <property type="component" value="Chromosome"/>
</dbReference>
<protein>
    <submittedName>
        <fullName evidence="2">Uncharacterized protein</fullName>
    </submittedName>
</protein>
<reference evidence="2 3" key="1">
    <citation type="submission" date="2017-03" db="EMBL/GenBank/DDBJ databases">
        <title>Complete genome sequence of Candidatus 'Thiodictyon syntrophicum' sp. nov. strain Cad16T, a photolithoautotroph purple sulfur bacterium isolated from an alpine meromictic lake.</title>
        <authorList>
            <person name="Luedin S.M."/>
            <person name="Pothier J.F."/>
            <person name="Danza F."/>
            <person name="Storelli N."/>
            <person name="Wittwer M."/>
            <person name="Tonolla M."/>
        </authorList>
    </citation>
    <scope>NUCLEOTIDE SEQUENCE [LARGE SCALE GENOMIC DNA]</scope>
    <source>
        <strain evidence="2 3">Cad16T</strain>
    </source>
</reference>
<keyword evidence="3" id="KW-1185">Reference proteome</keyword>
<dbReference type="KEGG" id="tsy:THSYN_10380"/>
<organism evidence="2 3">
    <name type="scientific">Candidatus Thiodictyon syntrophicum</name>
    <dbReference type="NCBI Taxonomy" id="1166950"/>
    <lineage>
        <taxon>Bacteria</taxon>
        <taxon>Pseudomonadati</taxon>
        <taxon>Pseudomonadota</taxon>
        <taxon>Gammaproteobacteria</taxon>
        <taxon>Chromatiales</taxon>
        <taxon>Chromatiaceae</taxon>
        <taxon>Thiodictyon</taxon>
    </lineage>
</organism>
<dbReference type="EMBL" id="CP020370">
    <property type="protein sequence ID" value="AUB81316.1"/>
    <property type="molecule type" value="Genomic_DNA"/>
</dbReference>
<evidence type="ECO:0000313" key="3">
    <source>
        <dbReference type="Proteomes" id="UP000232638"/>
    </source>
</evidence>
<proteinExistence type="predicted"/>
<evidence type="ECO:0000256" key="1">
    <source>
        <dbReference type="SAM" id="MobiDB-lite"/>
    </source>
</evidence>